<feature type="transmembrane region" description="Helical" evidence="1">
    <location>
        <begin position="235"/>
        <end position="257"/>
    </location>
</feature>
<keyword evidence="1" id="KW-1133">Transmembrane helix</keyword>
<dbReference type="EMBL" id="JAOQIO010000084">
    <property type="protein sequence ID" value="MCU6794774.1"/>
    <property type="molecule type" value="Genomic_DNA"/>
</dbReference>
<feature type="transmembrane region" description="Helical" evidence="1">
    <location>
        <begin position="14"/>
        <end position="35"/>
    </location>
</feature>
<name>A0ABT2UJF3_9BACL</name>
<feature type="transmembrane region" description="Helical" evidence="1">
    <location>
        <begin position="350"/>
        <end position="370"/>
    </location>
</feature>
<keyword evidence="1" id="KW-0812">Transmembrane</keyword>
<feature type="transmembrane region" description="Helical" evidence="1">
    <location>
        <begin position="47"/>
        <end position="69"/>
    </location>
</feature>
<evidence type="ECO:0000313" key="3">
    <source>
        <dbReference type="Proteomes" id="UP001652445"/>
    </source>
</evidence>
<feature type="transmembrane region" description="Helical" evidence="1">
    <location>
        <begin position="263"/>
        <end position="284"/>
    </location>
</feature>
<dbReference type="Proteomes" id="UP001652445">
    <property type="component" value="Unassembled WGS sequence"/>
</dbReference>
<evidence type="ECO:0000313" key="2">
    <source>
        <dbReference type="EMBL" id="MCU6794774.1"/>
    </source>
</evidence>
<feature type="transmembrane region" description="Helical" evidence="1">
    <location>
        <begin position="405"/>
        <end position="426"/>
    </location>
</feature>
<protein>
    <submittedName>
        <fullName evidence="2">Multi antimicrobial extrusion protein MatE</fullName>
    </submittedName>
</protein>
<reference evidence="2 3" key="1">
    <citation type="submission" date="2022-09" db="EMBL/GenBank/DDBJ databases">
        <authorList>
            <person name="Han X.L."/>
            <person name="Wang Q."/>
            <person name="Lu T."/>
        </authorList>
    </citation>
    <scope>NUCLEOTIDE SEQUENCE [LARGE SCALE GENOMIC DNA]</scope>
    <source>
        <strain evidence="2 3">WQ 127069</strain>
    </source>
</reference>
<keyword evidence="1" id="KW-0472">Membrane</keyword>
<keyword evidence="3" id="KW-1185">Reference proteome</keyword>
<sequence length="447" mass="49920">MSNDPETKVSFRQLLSFFIPLGISASLITISHLIINSTLARSAHPEIIIASYALPFSILAITERPAILLRQTCSALVRDRVSFRAVSIVSLYIFSSILLMGALISYTPIGKWVFFYLFGVDDDMLGPMIDVYRVLMFVSIFSGLRCLFQGVIIFNMRTKWLTIGMIVRLLVMYLVSLYFIKTNGVTSGQVGAIIFLSGMMVEALMSFLEGRVLLKKIPEKTPEHTIERPGQIFQFYKPLLYSSIIAVIIGPAINSFMGKTSDFQLSVASFTIAAGLTQLVQSFFSYIHQIVLNFYNKDAKAVLRFTIVLSCIPVLLLTILCYTPLGMWFMEHVMGVNERLMHASLNTLKMFMIMVLVFPWLDYGNGLIMLRGETKVMVWSQSANVLITLITLTLCIAVSPGMNGMIGAFAQSLGMVAEAVVVGLVLRNIRKSGDRSPFHMKLNSRNE</sequence>
<feature type="transmembrane region" description="Helical" evidence="1">
    <location>
        <begin position="382"/>
        <end position="399"/>
    </location>
</feature>
<proteinExistence type="predicted"/>
<accession>A0ABT2UJF3</accession>
<comment type="caution">
    <text evidence="2">The sequence shown here is derived from an EMBL/GenBank/DDBJ whole genome shotgun (WGS) entry which is preliminary data.</text>
</comment>
<organism evidence="2 3">
    <name type="scientific">Paenibacillus baimaensis</name>
    <dbReference type="NCBI Taxonomy" id="2982185"/>
    <lineage>
        <taxon>Bacteria</taxon>
        <taxon>Bacillati</taxon>
        <taxon>Bacillota</taxon>
        <taxon>Bacilli</taxon>
        <taxon>Bacillales</taxon>
        <taxon>Paenibacillaceae</taxon>
        <taxon>Paenibacillus</taxon>
    </lineage>
</organism>
<feature type="transmembrane region" description="Helical" evidence="1">
    <location>
        <begin position="81"/>
        <end position="109"/>
    </location>
</feature>
<evidence type="ECO:0000256" key="1">
    <source>
        <dbReference type="SAM" id="Phobius"/>
    </source>
</evidence>
<feature type="transmembrane region" description="Helical" evidence="1">
    <location>
        <begin position="129"/>
        <end position="148"/>
    </location>
</feature>
<dbReference type="RefSeq" id="WP_262685861.1">
    <property type="nucleotide sequence ID" value="NZ_JAOQIO010000084.1"/>
</dbReference>
<feature type="transmembrane region" description="Helical" evidence="1">
    <location>
        <begin position="305"/>
        <end position="330"/>
    </location>
</feature>
<gene>
    <name evidence="2" type="ORF">OB236_21920</name>
</gene>
<feature type="transmembrane region" description="Helical" evidence="1">
    <location>
        <begin position="160"/>
        <end position="180"/>
    </location>
</feature>
<feature type="transmembrane region" description="Helical" evidence="1">
    <location>
        <begin position="192"/>
        <end position="214"/>
    </location>
</feature>